<dbReference type="RefSeq" id="WP_323279586.1">
    <property type="nucleotide sequence ID" value="NZ_JAYGGQ010000010.1"/>
</dbReference>
<proteinExistence type="predicted"/>
<comment type="caution">
    <text evidence="1">The sequence shown here is derived from an EMBL/GenBank/DDBJ whole genome shotgun (WGS) entry which is preliminary data.</text>
</comment>
<accession>A0ABU5T842</accession>
<sequence>MVSKFFGSLFGGGREPERIVDDELPRTQAEELEQTRAALAELRSSIRRAGSLLPTVASSNMRQIDDVLRLLIDYVAEHGASTEQRVLLHSITADYLPTSLRVYRALPPETQVDESPETEKLLEQLDILHATALDLDHQVRTGAIAELSAHGRFLRDKFDVDGVRIAQRRKSHDEPTKEHGE</sequence>
<reference evidence="1 2" key="1">
    <citation type="submission" date="2023-12" db="EMBL/GenBank/DDBJ databases">
        <title>Sinomonas terricola sp. nov, isolated from litchi orchard soil in Guangdong, PR China.</title>
        <authorList>
            <person name="Jiaxin W."/>
            <person name="Yang Z."/>
            <person name="Honghui Z."/>
        </authorList>
    </citation>
    <scope>NUCLEOTIDE SEQUENCE [LARGE SCALE GENOMIC DNA]</scope>
    <source>
        <strain evidence="1 2">JGH33</strain>
    </source>
</reference>
<evidence type="ECO:0000313" key="2">
    <source>
        <dbReference type="Proteomes" id="UP001304769"/>
    </source>
</evidence>
<keyword evidence="2" id="KW-1185">Reference proteome</keyword>
<dbReference type="EMBL" id="JAYGGQ010000010">
    <property type="protein sequence ID" value="MEA5455705.1"/>
    <property type="molecule type" value="Genomic_DNA"/>
</dbReference>
<gene>
    <name evidence="1" type="ORF">SPF06_13305</name>
</gene>
<evidence type="ECO:0000313" key="1">
    <source>
        <dbReference type="EMBL" id="MEA5455705.1"/>
    </source>
</evidence>
<protein>
    <submittedName>
        <fullName evidence="1">Uncharacterized protein</fullName>
    </submittedName>
</protein>
<organism evidence="1 2">
    <name type="scientific">Sinomonas terricola</name>
    <dbReference type="NCBI Taxonomy" id="3110330"/>
    <lineage>
        <taxon>Bacteria</taxon>
        <taxon>Bacillati</taxon>
        <taxon>Actinomycetota</taxon>
        <taxon>Actinomycetes</taxon>
        <taxon>Micrococcales</taxon>
        <taxon>Micrococcaceae</taxon>
        <taxon>Sinomonas</taxon>
    </lineage>
</organism>
<dbReference type="Proteomes" id="UP001304769">
    <property type="component" value="Unassembled WGS sequence"/>
</dbReference>
<name>A0ABU5T842_9MICC</name>